<evidence type="ECO:0000313" key="1">
    <source>
        <dbReference type="EMBL" id="SEU10351.1"/>
    </source>
</evidence>
<reference evidence="1 2" key="1">
    <citation type="submission" date="2016-10" db="EMBL/GenBank/DDBJ databases">
        <authorList>
            <person name="de Groot N.N."/>
        </authorList>
    </citation>
    <scope>NUCLEOTIDE SEQUENCE [LARGE SCALE GENOMIC DNA]</scope>
    <source>
        <strain evidence="1 2">DSM 11363</strain>
    </source>
</reference>
<dbReference type="RefSeq" id="WP_074893425.1">
    <property type="nucleotide sequence ID" value="NZ_FOHW01000060.1"/>
</dbReference>
<evidence type="ECO:0000313" key="2">
    <source>
        <dbReference type="Proteomes" id="UP000182332"/>
    </source>
</evidence>
<dbReference type="AlphaFoldDB" id="A0A1I0JJ24"/>
<gene>
    <name evidence="1" type="ORF">SAMN05216197_16030</name>
</gene>
<protein>
    <recommendedName>
        <fullName evidence="3">Tetratricopeptide repeat protein</fullName>
    </recommendedName>
</protein>
<proteinExistence type="predicted"/>
<name>A0A1I0JJ24_9PSED</name>
<dbReference type="SUPFAM" id="SSF48452">
    <property type="entry name" value="TPR-like"/>
    <property type="match status" value="1"/>
</dbReference>
<accession>A0A1I0JJ24</accession>
<organism evidence="1 2">
    <name type="scientific">Pseudomonas graminis</name>
    <dbReference type="NCBI Taxonomy" id="158627"/>
    <lineage>
        <taxon>Bacteria</taxon>
        <taxon>Pseudomonadati</taxon>
        <taxon>Pseudomonadota</taxon>
        <taxon>Gammaproteobacteria</taxon>
        <taxon>Pseudomonadales</taxon>
        <taxon>Pseudomonadaceae</taxon>
        <taxon>Pseudomonas</taxon>
    </lineage>
</organism>
<dbReference type="OrthoDB" id="7033408at2"/>
<evidence type="ECO:0008006" key="3">
    <source>
        <dbReference type="Google" id="ProtNLM"/>
    </source>
</evidence>
<dbReference type="Proteomes" id="UP000182332">
    <property type="component" value="Unassembled WGS sequence"/>
</dbReference>
<dbReference type="InterPro" id="IPR011990">
    <property type="entry name" value="TPR-like_helical_dom_sf"/>
</dbReference>
<dbReference type="EMBL" id="FOHW01000060">
    <property type="protein sequence ID" value="SEU10351.1"/>
    <property type="molecule type" value="Genomic_DNA"/>
</dbReference>
<dbReference type="Gene3D" id="1.25.40.10">
    <property type="entry name" value="Tetratricopeptide repeat domain"/>
    <property type="match status" value="1"/>
</dbReference>
<sequence length="260" mass="29398">MSVAETKSSEITGKINLLSMQAEVSPFEVKSLQREIDRLKQHDASQAYMLNGMLSSILKDYEGSKTFHEKSLKLSYSLVEIVNYAVSMKRLGRSYESLALYFKASEMDPANPDHFDNILQLMTFIGNFEKYDACLARFRKANPEFDITELTYVSTIESIRKHLEAAGVPESEFKIAGALVEQTLGEFGFNSRHMLERLSNFDGVKHIYIELAVDAKTTAELVQVNDRVVEAILGCEDLTCWDRLIYNIVSFHPNATEEAA</sequence>